<reference evidence="1 2" key="2">
    <citation type="submission" date="2017-02" db="EMBL/GenBank/DDBJ databases">
        <title>A genome survey and senescence transcriptome analysis in Lentinula edodes.</title>
        <authorList>
            <person name="Sakamoto Y."/>
            <person name="Nakade K."/>
            <person name="Sato S."/>
            <person name="Yoshida Y."/>
            <person name="Miyazaki K."/>
            <person name="Natsume S."/>
            <person name="Konno N."/>
        </authorList>
    </citation>
    <scope>NUCLEOTIDE SEQUENCE [LARGE SCALE GENOMIC DNA]</scope>
    <source>
        <strain evidence="1 2">NBRC 111202</strain>
    </source>
</reference>
<gene>
    <name evidence="1" type="ORF">LENED_004624</name>
</gene>
<evidence type="ECO:0000313" key="2">
    <source>
        <dbReference type="Proteomes" id="UP000188533"/>
    </source>
</evidence>
<name>A0A1Q3E788_LENED</name>
<dbReference type="Proteomes" id="UP000188533">
    <property type="component" value="Unassembled WGS sequence"/>
</dbReference>
<protein>
    <submittedName>
        <fullName evidence="1">Uncharacterized protein</fullName>
    </submittedName>
</protein>
<proteinExistence type="predicted"/>
<keyword evidence="2" id="KW-1185">Reference proteome</keyword>
<comment type="caution">
    <text evidence="1">The sequence shown here is derived from an EMBL/GenBank/DDBJ whole genome shotgun (WGS) entry which is preliminary data.</text>
</comment>
<accession>A0A1Q3E788</accession>
<organism evidence="1 2">
    <name type="scientific">Lentinula edodes</name>
    <name type="common">Shiitake mushroom</name>
    <name type="synonym">Lentinus edodes</name>
    <dbReference type="NCBI Taxonomy" id="5353"/>
    <lineage>
        <taxon>Eukaryota</taxon>
        <taxon>Fungi</taxon>
        <taxon>Dikarya</taxon>
        <taxon>Basidiomycota</taxon>
        <taxon>Agaricomycotina</taxon>
        <taxon>Agaricomycetes</taxon>
        <taxon>Agaricomycetidae</taxon>
        <taxon>Agaricales</taxon>
        <taxon>Marasmiineae</taxon>
        <taxon>Omphalotaceae</taxon>
        <taxon>Lentinula</taxon>
    </lineage>
</organism>
<dbReference type="AlphaFoldDB" id="A0A1Q3E788"/>
<sequence length="71" mass="7881">MQVFSDHLGPESPQRSKIASTESISMLGKIDQSYFLQNDVQGWISLVAHQTYKQALTIVATLKQQSSTIKA</sequence>
<reference evidence="1 2" key="1">
    <citation type="submission" date="2016-08" db="EMBL/GenBank/DDBJ databases">
        <authorList>
            <consortium name="Lentinula edodes genome sequencing consortium"/>
            <person name="Sakamoto Y."/>
            <person name="Nakade K."/>
            <person name="Sato S."/>
            <person name="Yoshida Y."/>
            <person name="Miyazaki K."/>
            <person name="Natsume S."/>
            <person name="Konno N."/>
        </authorList>
    </citation>
    <scope>NUCLEOTIDE SEQUENCE [LARGE SCALE GENOMIC DNA]</scope>
    <source>
        <strain evidence="1 2">NBRC 111202</strain>
    </source>
</reference>
<evidence type="ECO:0000313" key="1">
    <source>
        <dbReference type="EMBL" id="GAW02944.1"/>
    </source>
</evidence>
<dbReference type="EMBL" id="BDGU01000119">
    <property type="protein sequence ID" value="GAW02944.1"/>
    <property type="molecule type" value="Genomic_DNA"/>
</dbReference>